<organism evidence="2">
    <name type="scientific">Eutreptiella gymnastica</name>
    <dbReference type="NCBI Taxonomy" id="73025"/>
    <lineage>
        <taxon>Eukaryota</taxon>
        <taxon>Discoba</taxon>
        <taxon>Euglenozoa</taxon>
        <taxon>Euglenida</taxon>
        <taxon>Spirocuta</taxon>
        <taxon>Euglenophyceae</taxon>
        <taxon>Eutreptiales</taxon>
        <taxon>Eutreptiaceae</taxon>
        <taxon>Eutreptiella</taxon>
    </lineage>
</organism>
<protein>
    <submittedName>
        <fullName evidence="2">Uncharacterized protein</fullName>
    </submittedName>
</protein>
<sequence>MHVLHVVHSSRGRAEESESEWVDEMGGSSRTSNCVGQLLTRLVGFGVVDPGAVPGCCHFPAPGRPNFRGLSGNRHQVEARCFLQTMAVLEGLLKPYKCLTSHRLVIGDAWCTMHRQKPTA</sequence>
<proteinExistence type="predicted"/>
<reference evidence="2" key="1">
    <citation type="submission" date="2021-01" db="EMBL/GenBank/DDBJ databases">
        <authorList>
            <person name="Corre E."/>
            <person name="Pelletier E."/>
            <person name="Niang G."/>
            <person name="Scheremetjew M."/>
            <person name="Finn R."/>
            <person name="Kale V."/>
            <person name="Holt S."/>
            <person name="Cochrane G."/>
            <person name="Meng A."/>
            <person name="Brown T."/>
            <person name="Cohen L."/>
        </authorList>
    </citation>
    <scope>NUCLEOTIDE SEQUENCE</scope>
    <source>
        <strain evidence="2">NIES-381</strain>
    </source>
</reference>
<name>A0A7S1N8N6_9EUGL</name>
<dbReference type="AlphaFoldDB" id="A0A7S1N8N6"/>
<gene>
    <name evidence="2" type="ORF">EGYM00392_LOCUS15998</name>
</gene>
<accession>A0A7S1N8N6</accession>
<feature type="region of interest" description="Disordered" evidence="1">
    <location>
        <begin position="1"/>
        <end position="24"/>
    </location>
</feature>
<evidence type="ECO:0000313" key="2">
    <source>
        <dbReference type="EMBL" id="CAD9004911.1"/>
    </source>
</evidence>
<dbReference type="EMBL" id="HBGA01044077">
    <property type="protein sequence ID" value="CAD9004911.1"/>
    <property type="molecule type" value="Transcribed_RNA"/>
</dbReference>
<evidence type="ECO:0000256" key="1">
    <source>
        <dbReference type="SAM" id="MobiDB-lite"/>
    </source>
</evidence>